<dbReference type="AlphaFoldDB" id="A0A014PII7"/>
<proteinExistence type="predicted"/>
<organism evidence="2 3">
    <name type="scientific">Metarhizium robertsii</name>
    <dbReference type="NCBI Taxonomy" id="568076"/>
    <lineage>
        <taxon>Eukaryota</taxon>
        <taxon>Fungi</taxon>
        <taxon>Dikarya</taxon>
        <taxon>Ascomycota</taxon>
        <taxon>Pezizomycotina</taxon>
        <taxon>Sordariomycetes</taxon>
        <taxon>Hypocreomycetidae</taxon>
        <taxon>Hypocreales</taxon>
        <taxon>Clavicipitaceae</taxon>
        <taxon>Metarhizium</taxon>
    </lineage>
</organism>
<accession>A0A014PII7</accession>
<sequence length="1096" mass="122407">MAPPQEVGALSERRSISTAFEIGTSHFGAAFTVENGEPTMLQRGRVSGGTGTYDRVPNAFRCRDGQLEPLSYDQIMNYDEIGFGFKQALDRNLHEKGGQAFLDFLRKNEKTLLECLKLIFAHFLTDLDNLCRKEKYGPLTKVSIPVPVMWTEDENGKEIQKLIALGATEAGFDSNILDFTTEPEAASDYIKYLHRKAVQEEQEAMLLQQRKVVQQTRRRKQPTAPRKGKSKRVSGRLFLFLSRTATRTETEKLTRSISQVLVMDIGAGLAHFDLYEMHDRYMLLISRNYCVGGMDHAWPSLLRRCREETESIYFFKDAKAHVESQCESPWNDFISDGMKIPGEDLWRIVEECYKKPLDMAENEIRNYRVVDKVVLMGTALIENKSINSFWMRRIDEVKKNCGKHNLQVEVLDTVNAVCLGASLPSSNDPTELFWKQGFGYAVAVDRATGEVIVQAKTLRTHTCLKYWETVMPDNDMLVLKLYAFDASVKRRSDWSRDSNRHVYSKRHAVPMGQIDVKLESHVETVMVRFTYQPPGLITLQVRHRQGWKTEVDLELSFDGKILQIQTTGRTRDVPWEETDGKEHGKASSSRKPGKQHSRADQTTDKAAIRPPRTNAGKRSAALDPTLLEGTKRRRKATGTTRRCGETQRDPYEVPSDADEGTNNRGHVCARPDLRANTALRSSWHGISQDDVNTKPYAEMEGNSARRTPNERQDSQVAEEGDEEEMNPQERTRRNLGPGKGRISGEQSPRPRTADQGEPALPLGEESPSWRILRQRSLGTGRNGDQSPERQRRPSEVPEAPPREDRPGRAFSRKPTPELATPGHPGQGTSPQQADQTASGFQEHADQGGGRASEEPQDHDSGRRRPSPELGSTDAGIGSRVPETPQQANIRRQSVIGARDGASVHPWVRTGLSQRSPRAAENMVGIEGDNAEHYTLSETGSAMDEAGYQLHHELYQANGSDLQARPTVPYDVVGTDKDGTSLVHRHPPLPGTRLASHDVRTARRGTSVKRNSVSREIGSVGSNRPVGRDGHNGNTLVTDGELSKGTAGQPQLSQPIPGANGLSSALNRRSQRQTEPALPSRAMSFANILTRQWNGAY</sequence>
<feature type="compositionally biased region" description="Polar residues" evidence="1">
    <location>
        <begin position="776"/>
        <end position="785"/>
    </location>
</feature>
<evidence type="ECO:0000256" key="1">
    <source>
        <dbReference type="SAM" id="MobiDB-lite"/>
    </source>
</evidence>
<feature type="compositionally biased region" description="Basic and acidic residues" evidence="1">
    <location>
        <begin position="851"/>
        <end position="866"/>
    </location>
</feature>
<feature type="compositionally biased region" description="Acidic residues" evidence="1">
    <location>
        <begin position="716"/>
        <end position="726"/>
    </location>
</feature>
<dbReference type="EMBL" id="JELW01000080">
    <property type="protein sequence ID" value="EXU95455.1"/>
    <property type="molecule type" value="Genomic_DNA"/>
</dbReference>
<feature type="compositionally biased region" description="Basic residues" evidence="1">
    <location>
        <begin position="216"/>
        <end position="231"/>
    </location>
</feature>
<evidence type="ECO:0000313" key="2">
    <source>
        <dbReference type="EMBL" id="EXU95455.1"/>
    </source>
</evidence>
<gene>
    <name evidence="2" type="ORF">X797_011476</name>
</gene>
<feature type="region of interest" description="Disordered" evidence="1">
    <location>
        <begin position="1001"/>
        <end position="1077"/>
    </location>
</feature>
<reference evidence="2 3" key="1">
    <citation type="submission" date="2014-02" db="EMBL/GenBank/DDBJ databases">
        <title>The genome sequence of the entomopathogenic fungus Metarhizium robertsii ARSEF 2575.</title>
        <authorList>
            <person name="Giuliano Garisto Donzelli B."/>
            <person name="Roe B.A."/>
            <person name="Macmil S.L."/>
            <person name="Krasnoff S.B."/>
            <person name="Gibson D.M."/>
        </authorList>
    </citation>
    <scope>NUCLEOTIDE SEQUENCE [LARGE SCALE GENOMIC DNA]</scope>
    <source>
        <strain evidence="2 3">ARSEF 2575</strain>
    </source>
</reference>
<dbReference type="HOGENOM" id="CLU_283858_0_0_1"/>
<comment type="caution">
    <text evidence="2">The sequence shown here is derived from an EMBL/GenBank/DDBJ whole genome shotgun (WGS) entry which is preliminary data.</text>
</comment>
<feature type="compositionally biased region" description="Polar residues" evidence="1">
    <location>
        <begin position="826"/>
        <end position="839"/>
    </location>
</feature>
<name>A0A014PII7_9HYPO</name>
<dbReference type="OrthoDB" id="5151014at2759"/>
<protein>
    <submittedName>
        <fullName evidence="2">DNA polymerase III subunits gamma and tau-like protein</fullName>
    </submittedName>
</protein>
<feature type="compositionally biased region" description="Basic and acidic residues" evidence="1">
    <location>
        <begin position="786"/>
        <end position="807"/>
    </location>
</feature>
<feature type="compositionally biased region" description="Basic and acidic residues" evidence="1">
    <location>
        <begin position="642"/>
        <end position="651"/>
    </location>
</feature>
<feature type="compositionally biased region" description="Basic and acidic residues" evidence="1">
    <location>
        <begin position="597"/>
        <end position="607"/>
    </location>
</feature>
<feature type="region of interest" description="Disordered" evidence="1">
    <location>
        <begin position="567"/>
        <end position="888"/>
    </location>
</feature>
<evidence type="ECO:0000313" key="3">
    <source>
        <dbReference type="Proteomes" id="UP000030151"/>
    </source>
</evidence>
<dbReference type="Proteomes" id="UP000030151">
    <property type="component" value="Unassembled WGS sequence"/>
</dbReference>
<feature type="region of interest" description="Disordered" evidence="1">
    <location>
        <begin position="211"/>
        <end position="231"/>
    </location>
</feature>
<feature type="compositionally biased region" description="Basic and acidic residues" evidence="1">
    <location>
        <begin position="569"/>
        <end position="585"/>
    </location>
</feature>